<keyword evidence="12 17" id="KW-1133">Transmembrane helix</keyword>
<dbReference type="Pfam" id="PF02518">
    <property type="entry name" value="HATPase_c"/>
    <property type="match status" value="1"/>
</dbReference>
<organism evidence="19 20">
    <name type="scientific">Oryzomicrobium terrae</name>
    <dbReference type="NCBI Taxonomy" id="1735038"/>
    <lineage>
        <taxon>Bacteria</taxon>
        <taxon>Pseudomonadati</taxon>
        <taxon>Pseudomonadota</taxon>
        <taxon>Betaproteobacteria</taxon>
        <taxon>Rhodocyclales</taxon>
        <taxon>Rhodocyclaceae</taxon>
        <taxon>Oryzomicrobium</taxon>
    </lineage>
</organism>
<sequence length="638" mass="69309">MVPFPDSAPAPLSAMSAPQRLLRLLALVCTLALLIGGASYTTFRVSQAMGLAELQATGRHRLDLYATSLEREIDKYAYFPTTLGLERDVLDLLARDARDTPLAKRVSLYLEQLNERAGTLSIYVLDTRGTVLATSNWRRPDSFLGEDLSFRPYFREALETGSSRFFGIGTTRGEPGYYLASALANAQGTVGVAVVKVSLEQLEKSWATVEAPALVADENGVVILASVPDWKFTTLRPLDETTRHTFDRTQQYNRRALNPLGVKEIAPLDHGAQLVRLPRVGPETVSVFPVTGKFLAQAQPLPGTPWNLTVFSHVEQVREMAANRAALAGIGAVLVFIVLFMFNERRRHLRDRLAAREALQRAHDELERKVEARTAALSAANARLQAEVAERIRAERTLRAAQDELVQAGKLAVIGQLAAGIAHELNQPLAALRTLSGNAGKFLDRGDLPTVRGNLGRIAQLVDRMGTLTGQLKSFARKSSGRPQPVVLQQAIDNALALLEQRLRQSGARVEQTLPSADLVALCDPNRLEQVLVNLIGNALDAMAGQDAPRLELTAEQAGALLRLRVRDHGPGLSDEVRAHLFEPFFTTKEAGVGLGLGLPISAGIVHDFGGTLAGDNHPEGGAVFTLEIPAADEIRHD</sequence>
<comment type="subcellular location">
    <subcellularLocation>
        <location evidence="2">Cell inner membrane</location>
        <topology evidence="2">Multi-pass membrane protein</topology>
    </subcellularLocation>
</comment>
<dbReference type="PROSITE" id="PS50109">
    <property type="entry name" value="HIS_KIN"/>
    <property type="match status" value="1"/>
</dbReference>
<dbReference type="Gene3D" id="3.30.450.20">
    <property type="entry name" value="PAS domain"/>
    <property type="match status" value="2"/>
</dbReference>
<dbReference type="SMART" id="SM00388">
    <property type="entry name" value="HisKA"/>
    <property type="match status" value="1"/>
</dbReference>
<evidence type="ECO:0000256" key="15">
    <source>
        <dbReference type="ARBA" id="ARBA00073143"/>
    </source>
</evidence>
<dbReference type="KEGG" id="otr:OTERR_24710"/>
<evidence type="ECO:0000256" key="16">
    <source>
        <dbReference type="SAM" id="Coils"/>
    </source>
</evidence>
<evidence type="ECO:0000256" key="2">
    <source>
        <dbReference type="ARBA" id="ARBA00004429"/>
    </source>
</evidence>
<dbReference type="Proteomes" id="UP000323671">
    <property type="component" value="Chromosome"/>
</dbReference>
<dbReference type="Gene3D" id="3.30.565.10">
    <property type="entry name" value="Histidine kinase-like ATPase, C-terminal domain"/>
    <property type="match status" value="1"/>
</dbReference>
<dbReference type="SUPFAM" id="SSF103190">
    <property type="entry name" value="Sensory domain-like"/>
    <property type="match status" value="1"/>
</dbReference>
<dbReference type="Gene3D" id="6.10.250.3020">
    <property type="match status" value="1"/>
</dbReference>
<dbReference type="GO" id="GO:0000155">
    <property type="term" value="F:phosphorelay sensor kinase activity"/>
    <property type="evidence" value="ECO:0007669"/>
    <property type="project" value="InterPro"/>
</dbReference>
<dbReference type="PRINTS" id="PR00344">
    <property type="entry name" value="BCTRLSENSOR"/>
</dbReference>
<evidence type="ECO:0000256" key="5">
    <source>
        <dbReference type="ARBA" id="ARBA00022519"/>
    </source>
</evidence>
<keyword evidence="5" id="KW-0997">Cell inner membrane</keyword>
<dbReference type="InterPro" id="IPR036890">
    <property type="entry name" value="HATPase_C_sf"/>
</dbReference>
<keyword evidence="7" id="KW-0808">Transferase</keyword>
<evidence type="ECO:0000256" key="3">
    <source>
        <dbReference type="ARBA" id="ARBA00012438"/>
    </source>
</evidence>
<dbReference type="SMART" id="SM00387">
    <property type="entry name" value="HATPase_c"/>
    <property type="match status" value="1"/>
</dbReference>
<dbReference type="InterPro" id="IPR036097">
    <property type="entry name" value="HisK_dim/P_sf"/>
</dbReference>
<feature type="coiled-coil region" evidence="16">
    <location>
        <begin position="349"/>
        <end position="404"/>
    </location>
</feature>
<reference evidence="19 20" key="1">
    <citation type="submission" date="2017-07" db="EMBL/GenBank/DDBJ databases">
        <title>Complete genome sequence of Oryzomicrobium terrae TPP412.</title>
        <authorList>
            <person name="Chiu L.-W."/>
            <person name="Lo K.-J."/>
            <person name="Tsai Y.-M."/>
            <person name="Lin S.-S."/>
            <person name="Kuo C.-H."/>
            <person name="Liu C.-T."/>
        </authorList>
    </citation>
    <scope>NUCLEOTIDE SEQUENCE [LARGE SCALE GENOMIC DNA]</scope>
    <source>
        <strain evidence="19 20">TPP412</strain>
    </source>
</reference>
<keyword evidence="8 17" id="KW-0812">Transmembrane</keyword>
<dbReference type="CDD" id="cd00082">
    <property type="entry name" value="HisKA"/>
    <property type="match status" value="1"/>
</dbReference>
<dbReference type="GO" id="GO:0005524">
    <property type="term" value="F:ATP binding"/>
    <property type="evidence" value="ECO:0007669"/>
    <property type="project" value="UniProtKB-KW"/>
</dbReference>
<dbReference type="Pfam" id="PF02743">
    <property type="entry name" value="dCache_1"/>
    <property type="match status" value="1"/>
</dbReference>
<dbReference type="InterPro" id="IPR003594">
    <property type="entry name" value="HATPase_dom"/>
</dbReference>
<keyword evidence="6" id="KW-0597">Phosphoprotein</keyword>
<keyword evidence="11" id="KW-0067">ATP-binding</keyword>
<evidence type="ECO:0000256" key="17">
    <source>
        <dbReference type="SAM" id="Phobius"/>
    </source>
</evidence>
<evidence type="ECO:0000256" key="4">
    <source>
        <dbReference type="ARBA" id="ARBA00022475"/>
    </source>
</evidence>
<dbReference type="Gene3D" id="1.10.287.130">
    <property type="match status" value="1"/>
</dbReference>
<keyword evidence="16" id="KW-0175">Coiled coil</keyword>
<proteinExistence type="predicted"/>
<evidence type="ECO:0000256" key="11">
    <source>
        <dbReference type="ARBA" id="ARBA00022840"/>
    </source>
</evidence>
<keyword evidence="14 17" id="KW-0472">Membrane</keyword>
<evidence type="ECO:0000256" key="9">
    <source>
        <dbReference type="ARBA" id="ARBA00022741"/>
    </source>
</evidence>
<evidence type="ECO:0000256" key="12">
    <source>
        <dbReference type="ARBA" id="ARBA00022989"/>
    </source>
</evidence>
<evidence type="ECO:0000256" key="8">
    <source>
        <dbReference type="ARBA" id="ARBA00022692"/>
    </source>
</evidence>
<dbReference type="GO" id="GO:0005886">
    <property type="term" value="C:plasma membrane"/>
    <property type="evidence" value="ECO:0007669"/>
    <property type="project" value="UniProtKB-SubCell"/>
</dbReference>
<dbReference type="CDD" id="cd12914">
    <property type="entry name" value="PDC1_DGC_like"/>
    <property type="match status" value="1"/>
</dbReference>
<keyword evidence="4" id="KW-1003">Cell membrane</keyword>
<evidence type="ECO:0000256" key="10">
    <source>
        <dbReference type="ARBA" id="ARBA00022777"/>
    </source>
</evidence>
<dbReference type="AlphaFoldDB" id="A0A5C1ECQ5"/>
<dbReference type="PIRSF" id="PIRSF036431">
    <property type="entry name" value="STHK_DctB"/>
    <property type="match status" value="1"/>
</dbReference>
<dbReference type="FunFam" id="1.10.287.130:FF:000049">
    <property type="entry name" value="C4-dicarboxylate transport sensor protein DctB"/>
    <property type="match status" value="1"/>
</dbReference>
<keyword evidence="10 19" id="KW-0418">Kinase</keyword>
<feature type="transmembrane region" description="Helical" evidence="17">
    <location>
        <begin position="21"/>
        <end position="40"/>
    </location>
</feature>
<dbReference type="PANTHER" id="PTHR43065">
    <property type="entry name" value="SENSOR HISTIDINE KINASE"/>
    <property type="match status" value="1"/>
</dbReference>
<dbReference type="InterPro" id="IPR003661">
    <property type="entry name" value="HisK_dim/P_dom"/>
</dbReference>
<evidence type="ECO:0000256" key="6">
    <source>
        <dbReference type="ARBA" id="ARBA00022553"/>
    </source>
</evidence>
<dbReference type="EMBL" id="CP022579">
    <property type="protein sequence ID" value="QEL65947.1"/>
    <property type="molecule type" value="Genomic_DNA"/>
</dbReference>
<evidence type="ECO:0000313" key="20">
    <source>
        <dbReference type="Proteomes" id="UP000323671"/>
    </source>
</evidence>
<dbReference type="InterPro" id="IPR017055">
    <property type="entry name" value="Sig_transdc_His_kinase_DctB"/>
</dbReference>
<name>A0A5C1ECQ5_9RHOO</name>
<evidence type="ECO:0000313" key="19">
    <source>
        <dbReference type="EMBL" id="QEL65947.1"/>
    </source>
</evidence>
<keyword evidence="20" id="KW-1185">Reference proteome</keyword>
<dbReference type="Pfam" id="PF00512">
    <property type="entry name" value="HisKA"/>
    <property type="match status" value="1"/>
</dbReference>
<comment type="catalytic activity">
    <reaction evidence="1">
        <text>ATP + protein L-histidine = ADP + protein N-phospho-L-histidine.</text>
        <dbReference type="EC" id="2.7.13.3"/>
    </reaction>
</comment>
<accession>A0A5C1ECQ5</accession>
<dbReference type="SUPFAM" id="SSF55874">
    <property type="entry name" value="ATPase domain of HSP90 chaperone/DNA topoisomerase II/histidine kinase"/>
    <property type="match status" value="1"/>
</dbReference>
<protein>
    <recommendedName>
        <fullName evidence="15">C4-dicarboxylate transport sensor protein DctB</fullName>
        <ecNumber evidence="3">2.7.13.3</ecNumber>
    </recommendedName>
</protein>
<evidence type="ECO:0000256" key="1">
    <source>
        <dbReference type="ARBA" id="ARBA00000085"/>
    </source>
</evidence>
<dbReference type="InterPro" id="IPR005467">
    <property type="entry name" value="His_kinase_dom"/>
</dbReference>
<dbReference type="InterPro" id="IPR033479">
    <property type="entry name" value="dCache_1"/>
</dbReference>
<evidence type="ECO:0000256" key="13">
    <source>
        <dbReference type="ARBA" id="ARBA00023012"/>
    </source>
</evidence>
<keyword evidence="13" id="KW-0902">Two-component regulatory system</keyword>
<dbReference type="EC" id="2.7.13.3" evidence="3"/>
<dbReference type="PANTHER" id="PTHR43065:SF46">
    <property type="entry name" value="C4-DICARBOXYLATE TRANSPORT SENSOR PROTEIN DCTB"/>
    <property type="match status" value="1"/>
</dbReference>
<evidence type="ECO:0000256" key="7">
    <source>
        <dbReference type="ARBA" id="ARBA00022679"/>
    </source>
</evidence>
<evidence type="ECO:0000259" key="18">
    <source>
        <dbReference type="PROSITE" id="PS50109"/>
    </source>
</evidence>
<gene>
    <name evidence="19" type="primary">dctB</name>
    <name evidence="19" type="ORF">OTERR_24710</name>
</gene>
<feature type="domain" description="Histidine kinase" evidence="18">
    <location>
        <begin position="420"/>
        <end position="633"/>
    </location>
</feature>
<evidence type="ECO:0000256" key="14">
    <source>
        <dbReference type="ARBA" id="ARBA00023136"/>
    </source>
</evidence>
<dbReference type="InterPro" id="IPR029151">
    <property type="entry name" value="Sensor-like_sf"/>
</dbReference>
<dbReference type="InterPro" id="IPR004358">
    <property type="entry name" value="Sig_transdc_His_kin-like_C"/>
</dbReference>
<keyword evidence="9" id="KW-0547">Nucleotide-binding</keyword>
<dbReference type="SUPFAM" id="SSF47384">
    <property type="entry name" value="Homodimeric domain of signal transducing histidine kinase"/>
    <property type="match status" value="1"/>
</dbReference>
<feature type="transmembrane region" description="Helical" evidence="17">
    <location>
        <begin position="325"/>
        <end position="342"/>
    </location>
</feature>